<comment type="similarity">
    <text evidence="1 4">Belongs to the UDP-glycosyltransferase family.</text>
</comment>
<accession>A0A2G5EJ60</accession>
<evidence type="ECO:0000313" key="6">
    <source>
        <dbReference type="EMBL" id="PIA55637.1"/>
    </source>
</evidence>
<evidence type="ECO:0000256" key="3">
    <source>
        <dbReference type="ARBA" id="ARBA00022679"/>
    </source>
</evidence>
<evidence type="ECO:0000256" key="1">
    <source>
        <dbReference type="ARBA" id="ARBA00009995"/>
    </source>
</evidence>
<dbReference type="STRING" id="218851.A0A2G5EJ60"/>
<dbReference type="Proteomes" id="UP000230069">
    <property type="component" value="Unassembled WGS sequence"/>
</dbReference>
<keyword evidence="3 4" id="KW-0808">Transferase</keyword>
<dbReference type="OrthoDB" id="5835829at2759"/>
<dbReference type="FunFam" id="3.40.50.2000:FF:000051">
    <property type="entry name" value="Glycosyltransferase"/>
    <property type="match status" value="1"/>
</dbReference>
<organism evidence="6 7">
    <name type="scientific">Aquilegia coerulea</name>
    <name type="common">Rocky mountain columbine</name>
    <dbReference type="NCBI Taxonomy" id="218851"/>
    <lineage>
        <taxon>Eukaryota</taxon>
        <taxon>Viridiplantae</taxon>
        <taxon>Streptophyta</taxon>
        <taxon>Embryophyta</taxon>
        <taxon>Tracheophyta</taxon>
        <taxon>Spermatophyta</taxon>
        <taxon>Magnoliopsida</taxon>
        <taxon>Ranunculales</taxon>
        <taxon>Ranunculaceae</taxon>
        <taxon>Thalictroideae</taxon>
        <taxon>Aquilegia</taxon>
    </lineage>
</organism>
<dbReference type="EMBL" id="KZ305024">
    <property type="protein sequence ID" value="PIA55637.1"/>
    <property type="molecule type" value="Genomic_DNA"/>
</dbReference>
<dbReference type="CDD" id="cd03784">
    <property type="entry name" value="GT1_Gtf-like"/>
    <property type="match status" value="1"/>
</dbReference>
<dbReference type="PROSITE" id="PS00375">
    <property type="entry name" value="UDPGT"/>
    <property type="match status" value="1"/>
</dbReference>
<proteinExistence type="inferred from homology"/>
<evidence type="ECO:0000256" key="4">
    <source>
        <dbReference type="RuleBase" id="RU003718"/>
    </source>
</evidence>
<dbReference type="InterPro" id="IPR035595">
    <property type="entry name" value="UDP_glycos_trans_CS"/>
</dbReference>
<protein>
    <recommendedName>
        <fullName evidence="5">Glycosyltransferase</fullName>
        <ecNumber evidence="5">2.4.1.-</ecNumber>
    </recommendedName>
</protein>
<dbReference type="AlphaFoldDB" id="A0A2G5EJ60"/>
<name>A0A2G5EJ60_AQUCA</name>
<keyword evidence="7" id="KW-1185">Reference proteome</keyword>
<reference evidence="6 7" key="1">
    <citation type="submission" date="2017-09" db="EMBL/GenBank/DDBJ databases">
        <title>WGS assembly of Aquilegia coerulea Goldsmith.</title>
        <authorList>
            <person name="Hodges S."/>
            <person name="Kramer E."/>
            <person name="Nordborg M."/>
            <person name="Tomkins J."/>
            <person name="Borevitz J."/>
            <person name="Derieg N."/>
            <person name="Yan J."/>
            <person name="Mihaltcheva S."/>
            <person name="Hayes R.D."/>
            <person name="Rokhsar D."/>
        </authorList>
    </citation>
    <scope>NUCLEOTIDE SEQUENCE [LARGE SCALE GENOMIC DNA]</scope>
    <source>
        <strain evidence="7">cv. Goldsmith</strain>
    </source>
</reference>
<evidence type="ECO:0000313" key="7">
    <source>
        <dbReference type="Proteomes" id="UP000230069"/>
    </source>
</evidence>
<evidence type="ECO:0000256" key="5">
    <source>
        <dbReference type="RuleBase" id="RU362057"/>
    </source>
</evidence>
<dbReference type="InterPro" id="IPR002213">
    <property type="entry name" value="UDP_glucos_trans"/>
</dbReference>
<keyword evidence="2 4" id="KW-0328">Glycosyltransferase</keyword>
<sequence length="484" mass="53877">MNPHVTLLSVPGLGHLIPILELAKRIVAFGSIDASLLVLNTDASPAQSRLLSSTILPKGLNVVDIPSVEITSFVDEQTDIITRTSIIVRESLPHIESFITKSARPTVLVLDFFATAALDIAVGNLCIQKNIYFASDAACLAFMMYLPTLDQQVDGEFIHLSEPIQVPGCTPIHVDDLLNPVRDRNVDEYKWFLYHASRFPMADGILINTCQDLEPISLKALRENPILQQIPMPCVYPVGPLIHMDKPLVQSKNECMTWLDNQPYESVLLVSFGSGGTLSTEQVTELAWGLELSQQRFIWVVRKPTQANTSGTYFTVGAEQNNPYDYLPDGFMSRIKDMGLMVPSWAPQVEILAHKSTGGFLSHCGWNSTLESVLHGVPIIAWPLYAEQKMNAAMLVEELGVAVKPIVEKGEVVVRREEIERVVRLVMKAKEENVLRERVEEMKRRCLIALDEGGSSYNSLSQVIEKWKTSCIVENVSDDGESYV</sequence>
<dbReference type="PANTHER" id="PTHR48046:SF1">
    <property type="entry name" value="GLYCOSYLTRANSFERASE-RELATED"/>
    <property type="match status" value="1"/>
</dbReference>
<dbReference type="Gene3D" id="3.40.50.2000">
    <property type="entry name" value="Glycogen Phosphorylase B"/>
    <property type="match status" value="2"/>
</dbReference>
<dbReference type="InParanoid" id="A0A2G5EJ60"/>
<dbReference type="GO" id="GO:0008194">
    <property type="term" value="F:UDP-glycosyltransferase activity"/>
    <property type="evidence" value="ECO:0007669"/>
    <property type="project" value="InterPro"/>
</dbReference>
<dbReference type="PANTHER" id="PTHR48046">
    <property type="entry name" value="UDP-GLYCOSYLTRANSFERASE 72E1"/>
    <property type="match status" value="1"/>
</dbReference>
<gene>
    <name evidence="6" type="ORF">AQUCO_00700151v1</name>
</gene>
<evidence type="ECO:0000256" key="2">
    <source>
        <dbReference type="ARBA" id="ARBA00022676"/>
    </source>
</evidence>
<dbReference type="EC" id="2.4.1.-" evidence="5"/>
<dbReference type="SUPFAM" id="SSF53756">
    <property type="entry name" value="UDP-Glycosyltransferase/glycogen phosphorylase"/>
    <property type="match status" value="1"/>
</dbReference>
<dbReference type="Pfam" id="PF00201">
    <property type="entry name" value="UDPGT"/>
    <property type="match status" value="1"/>
</dbReference>